<evidence type="ECO:0000256" key="1">
    <source>
        <dbReference type="SAM" id="Coils"/>
    </source>
</evidence>
<dbReference type="OrthoDB" id="2562743at2759"/>
<reference evidence="3 4" key="1">
    <citation type="journal article" date="2018" name="G3 (Bethesda)">
        <title>Phylogenetic and Phylogenomic Definition of Rhizopus Species.</title>
        <authorList>
            <person name="Gryganskyi A.P."/>
            <person name="Golan J."/>
            <person name="Dolatabadi S."/>
            <person name="Mondo S."/>
            <person name="Robb S."/>
            <person name="Idnurm A."/>
            <person name="Muszewska A."/>
            <person name="Steczkiewicz K."/>
            <person name="Masonjones S."/>
            <person name="Liao H.L."/>
            <person name="Gajdeczka M.T."/>
            <person name="Anike F."/>
            <person name="Vuek A."/>
            <person name="Anishchenko I.M."/>
            <person name="Voigt K."/>
            <person name="de Hoog G.S."/>
            <person name="Smith M.E."/>
            <person name="Heitman J."/>
            <person name="Vilgalys R."/>
            <person name="Stajich J.E."/>
        </authorList>
    </citation>
    <scope>NUCLEOTIDE SEQUENCE [LARGE SCALE GENOMIC DNA]</scope>
    <source>
        <strain evidence="3 4">LSU 92-RS-03</strain>
    </source>
</reference>
<dbReference type="Proteomes" id="UP000253551">
    <property type="component" value="Unassembled WGS sequence"/>
</dbReference>
<sequence>MSLITCIQDQSEYYRKLTKELEVEGRVRTELNEIRRQSDDIALLVDIKQKQVIDLEKQSKKEYEDVRKLRHLSFKSAAATLSGKKKELTAKEEAGYQLAFENEQRVKRELENLKVQLNGLEMKKRELKNQSNKFQDSRAQFDALLEQARKDEGRFSNAEDQLVKSSLGIKKIIQILGKTVNYEPFDIFGTPLLEEEQIRSVEVCKKKMWDIQRLLNAVRTILPEIPHPQTLDVITNNPLLYSQPSWNYFDQAWKVRAVQCLGQMNAVHQNVLNSINWVTQYKKYAREATNRLATAIETAKSRLEAERRHTIESILSGNPNGFDAMGIDHELNPPPPVYEAPSTDNSSQKHEAPLPAIPSYMSLSNQDSPVASHHTENGAENSQMINGATSSSNPFNRTQKSANPNNPFIYKS</sequence>
<dbReference type="STRING" id="4846.A0A367J7V0"/>
<feature type="compositionally biased region" description="Polar residues" evidence="2">
    <location>
        <begin position="378"/>
        <end position="406"/>
    </location>
</feature>
<dbReference type="EMBL" id="PJQM01004033">
    <property type="protein sequence ID" value="RCH86008.1"/>
    <property type="molecule type" value="Genomic_DNA"/>
</dbReference>
<dbReference type="AlphaFoldDB" id="A0A367J7V0"/>
<keyword evidence="4" id="KW-1185">Reference proteome</keyword>
<feature type="coiled-coil region" evidence="1">
    <location>
        <begin position="96"/>
        <end position="140"/>
    </location>
</feature>
<organism evidence="3 4">
    <name type="scientific">Rhizopus stolonifer</name>
    <name type="common">Rhizopus nigricans</name>
    <dbReference type="NCBI Taxonomy" id="4846"/>
    <lineage>
        <taxon>Eukaryota</taxon>
        <taxon>Fungi</taxon>
        <taxon>Fungi incertae sedis</taxon>
        <taxon>Mucoromycota</taxon>
        <taxon>Mucoromycotina</taxon>
        <taxon>Mucoromycetes</taxon>
        <taxon>Mucorales</taxon>
        <taxon>Mucorineae</taxon>
        <taxon>Rhizopodaceae</taxon>
        <taxon>Rhizopus</taxon>
    </lineage>
</organism>
<accession>A0A367J7V0</accession>
<gene>
    <name evidence="3" type="ORF">CU098_007160</name>
</gene>
<feature type="region of interest" description="Disordered" evidence="2">
    <location>
        <begin position="314"/>
        <end position="412"/>
    </location>
</feature>
<evidence type="ECO:0000313" key="3">
    <source>
        <dbReference type="EMBL" id="RCH86008.1"/>
    </source>
</evidence>
<comment type="caution">
    <text evidence="3">The sequence shown here is derived from an EMBL/GenBank/DDBJ whole genome shotgun (WGS) entry which is preliminary data.</text>
</comment>
<keyword evidence="1" id="KW-0175">Coiled coil</keyword>
<proteinExistence type="predicted"/>
<protein>
    <submittedName>
        <fullName evidence="3">Uncharacterized protein</fullName>
    </submittedName>
</protein>
<evidence type="ECO:0000313" key="4">
    <source>
        <dbReference type="Proteomes" id="UP000253551"/>
    </source>
</evidence>
<name>A0A367J7V0_RHIST</name>
<evidence type="ECO:0000256" key="2">
    <source>
        <dbReference type="SAM" id="MobiDB-lite"/>
    </source>
</evidence>